<evidence type="ECO:0000256" key="1">
    <source>
        <dbReference type="ARBA" id="ARBA00009078"/>
    </source>
</evidence>
<protein>
    <submittedName>
        <fullName evidence="3">23551_t:CDS:1</fullName>
    </submittedName>
</protein>
<gene>
    <name evidence="3" type="ORF">DERYTH_LOCUS15635</name>
</gene>
<dbReference type="Proteomes" id="UP000789405">
    <property type="component" value="Unassembled WGS sequence"/>
</dbReference>
<organism evidence="3 4">
    <name type="scientific">Dentiscutata erythropus</name>
    <dbReference type="NCBI Taxonomy" id="1348616"/>
    <lineage>
        <taxon>Eukaryota</taxon>
        <taxon>Fungi</taxon>
        <taxon>Fungi incertae sedis</taxon>
        <taxon>Mucoromycota</taxon>
        <taxon>Glomeromycotina</taxon>
        <taxon>Glomeromycetes</taxon>
        <taxon>Diversisporales</taxon>
        <taxon>Gigasporaceae</taxon>
        <taxon>Dentiscutata</taxon>
    </lineage>
</organism>
<sequence>MPHQKKRPIEYEYELYAQPQTRLFIRLFILRYGKVYQVNDDITKDDQNRKQADIESRIGQAALYGVYFDDTNYDYLQHLKSIGEEEGAIFIEAQSKDKEKKKKDHQLEFVEDQKVSNHQ</sequence>
<dbReference type="PANTHER" id="PTHR21531">
    <property type="entry name" value="LOW-TEMPERATURE VIABILITY PROTEIN LTV1-RELATED"/>
    <property type="match status" value="1"/>
</dbReference>
<accession>A0A9N9II79</accession>
<dbReference type="EMBL" id="CAJVPY010012826">
    <property type="protein sequence ID" value="CAG8736770.1"/>
    <property type="molecule type" value="Genomic_DNA"/>
</dbReference>
<keyword evidence="4" id="KW-1185">Reference proteome</keyword>
<dbReference type="GO" id="GO:0000056">
    <property type="term" value="P:ribosomal small subunit export from nucleus"/>
    <property type="evidence" value="ECO:0007669"/>
    <property type="project" value="TreeGrafter"/>
</dbReference>
<reference evidence="3" key="1">
    <citation type="submission" date="2021-06" db="EMBL/GenBank/DDBJ databases">
        <authorList>
            <person name="Kallberg Y."/>
            <person name="Tangrot J."/>
            <person name="Rosling A."/>
        </authorList>
    </citation>
    <scope>NUCLEOTIDE SEQUENCE</scope>
    <source>
        <strain evidence="3">MA453B</strain>
    </source>
</reference>
<evidence type="ECO:0000256" key="2">
    <source>
        <dbReference type="SAM" id="MobiDB-lite"/>
    </source>
</evidence>
<feature type="non-terminal residue" evidence="3">
    <location>
        <position position="119"/>
    </location>
</feature>
<proteinExistence type="inferred from homology"/>
<dbReference type="PANTHER" id="PTHR21531:SF0">
    <property type="entry name" value="PROTEIN LTV1 HOMOLOG"/>
    <property type="match status" value="1"/>
</dbReference>
<comment type="similarity">
    <text evidence="1">Belongs to the LTV1 family.</text>
</comment>
<name>A0A9N9II79_9GLOM</name>
<dbReference type="AlphaFoldDB" id="A0A9N9II79"/>
<dbReference type="InterPro" id="IPR007307">
    <property type="entry name" value="Ltv1"/>
</dbReference>
<evidence type="ECO:0000313" key="4">
    <source>
        <dbReference type="Proteomes" id="UP000789405"/>
    </source>
</evidence>
<evidence type="ECO:0000313" key="3">
    <source>
        <dbReference type="EMBL" id="CAG8736770.1"/>
    </source>
</evidence>
<feature type="region of interest" description="Disordered" evidence="2">
    <location>
        <begin position="96"/>
        <end position="119"/>
    </location>
</feature>
<feature type="compositionally biased region" description="Basic and acidic residues" evidence="2">
    <location>
        <begin position="105"/>
        <end position="119"/>
    </location>
</feature>
<comment type="caution">
    <text evidence="3">The sequence shown here is derived from an EMBL/GenBank/DDBJ whole genome shotgun (WGS) entry which is preliminary data.</text>
</comment>
<dbReference type="GO" id="GO:0030688">
    <property type="term" value="C:preribosome, small subunit precursor"/>
    <property type="evidence" value="ECO:0007669"/>
    <property type="project" value="TreeGrafter"/>
</dbReference>
<dbReference type="GO" id="GO:0005634">
    <property type="term" value="C:nucleus"/>
    <property type="evidence" value="ECO:0007669"/>
    <property type="project" value="TreeGrafter"/>
</dbReference>
<dbReference type="GO" id="GO:0042274">
    <property type="term" value="P:ribosomal small subunit biogenesis"/>
    <property type="evidence" value="ECO:0007669"/>
    <property type="project" value="InterPro"/>
</dbReference>
<dbReference type="OrthoDB" id="5852896at2759"/>
<dbReference type="GO" id="GO:0005829">
    <property type="term" value="C:cytosol"/>
    <property type="evidence" value="ECO:0007669"/>
    <property type="project" value="TreeGrafter"/>
</dbReference>
<dbReference type="Pfam" id="PF04180">
    <property type="entry name" value="LTV"/>
    <property type="match status" value="1"/>
</dbReference>